<evidence type="ECO:0000313" key="9">
    <source>
        <dbReference type="EMBL" id="MCW4471464.1"/>
    </source>
</evidence>
<dbReference type="InterPro" id="IPR002037">
    <property type="entry name" value="Glyco_hydro_8"/>
</dbReference>
<proteinExistence type="inferred from homology"/>
<comment type="caution">
    <text evidence="9">The sequence shown here is derived from an EMBL/GenBank/DDBJ whole genome shotgun (WGS) entry which is preliminary data.</text>
</comment>
<evidence type="ECO:0000256" key="7">
    <source>
        <dbReference type="ARBA" id="ARBA00023326"/>
    </source>
</evidence>
<dbReference type="EC" id="3.2.1.4" evidence="3"/>
<evidence type="ECO:0000256" key="2">
    <source>
        <dbReference type="ARBA" id="ARBA00009209"/>
    </source>
</evidence>
<evidence type="ECO:0000256" key="5">
    <source>
        <dbReference type="ARBA" id="ARBA00023001"/>
    </source>
</evidence>
<keyword evidence="6 9" id="KW-0326">Glycosidase</keyword>
<dbReference type="NCBIfam" id="NF008305">
    <property type="entry name" value="PRK11097.1"/>
    <property type="match status" value="1"/>
</dbReference>
<dbReference type="GO" id="GO:0008810">
    <property type="term" value="F:cellulase activity"/>
    <property type="evidence" value="ECO:0007669"/>
    <property type="project" value="UniProtKB-EC"/>
</dbReference>
<dbReference type="Pfam" id="PF01270">
    <property type="entry name" value="Glyco_hydro_8"/>
    <property type="match status" value="1"/>
</dbReference>
<dbReference type="InterPro" id="IPR012341">
    <property type="entry name" value="6hp_glycosidase-like_sf"/>
</dbReference>
<evidence type="ECO:0000256" key="6">
    <source>
        <dbReference type="ARBA" id="ARBA00023295"/>
    </source>
</evidence>
<keyword evidence="7" id="KW-0624">Polysaccharide degradation</keyword>
<sequence>MANSVDPGHRAQRRRLLKGLAAGALLPALPAIAAAPARGWPAWEVLAASSLSSDGRMIDRSQADQRSTSEGQSYALFFALVDNDQPRFDRILQWTQDNLAGGDLSARLPAWLWGLDRDSGRWGVLDGNPAADSDLWLAYSLGEGARLWRRPALQEIADGMLARIRDHEVARLPGLGAMLLPGPQGFVEHDHWRLNPSYLPLPLLRRFAALERRGPWAEIAANTVRMLRETAPHGFAPDWTAWREGGFFVDPARGATGSYDAIRVYLWAGMTDPRDPAFKATLAALGGPLARLRRQQAMAETVDTRSGDARGRGPYGFDAALLPYLRAQGEVALATQLRAALPAPQQQRDDEPAYYSQMLALFGTGWFDGRYRFHADGRLLPAWHR</sequence>
<feature type="signal peptide" evidence="8">
    <location>
        <begin position="1"/>
        <end position="33"/>
    </location>
</feature>
<comment type="catalytic activity">
    <reaction evidence="1">
        <text>Endohydrolysis of (1-&gt;4)-beta-D-glucosidic linkages in cellulose, lichenin and cereal beta-D-glucans.</text>
        <dbReference type="EC" id="3.2.1.4"/>
    </reaction>
</comment>
<protein>
    <recommendedName>
        <fullName evidence="3">cellulase</fullName>
        <ecNumber evidence="3">3.2.1.4</ecNumber>
    </recommendedName>
</protein>
<evidence type="ECO:0000256" key="1">
    <source>
        <dbReference type="ARBA" id="ARBA00000966"/>
    </source>
</evidence>
<keyword evidence="5" id="KW-0136">Cellulose degradation</keyword>
<name>A0ABT3JSJ1_9XANT</name>
<dbReference type="SUPFAM" id="SSF48208">
    <property type="entry name" value="Six-hairpin glycosidases"/>
    <property type="match status" value="1"/>
</dbReference>
<keyword evidence="8" id="KW-0732">Signal</keyword>
<gene>
    <name evidence="9" type="primary">bcsZ</name>
    <name evidence="9" type="ORF">OK345_02955</name>
</gene>
<dbReference type="RefSeq" id="WP_265126416.1">
    <property type="nucleotide sequence ID" value="NZ_JAPCHY010000002.1"/>
</dbReference>
<keyword evidence="10" id="KW-1185">Reference proteome</keyword>
<organism evidence="9 10">
    <name type="scientific">Xanthomonas chitinilytica</name>
    <dbReference type="NCBI Taxonomy" id="2989819"/>
    <lineage>
        <taxon>Bacteria</taxon>
        <taxon>Pseudomonadati</taxon>
        <taxon>Pseudomonadota</taxon>
        <taxon>Gammaproteobacteria</taxon>
        <taxon>Lysobacterales</taxon>
        <taxon>Lysobacteraceae</taxon>
        <taxon>Xanthomonas</taxon>
    </lineage>
</organism>
<feature type="chain" id="PRO_5047530130" description="cellulase" evidence="8">
    <location>
        <begin position="34"/>
        <end position="385"/>
    </location>
</feature>
<dbReference type="InterPro" id="IPR008928">
    <property type="entry name" value="6-hairpin_glycosidase_sf"/>
</dbReference>
<dbReference type="Gene3D" id="1.50.10.10">
    <property type="match status" value="1"/>
</dbReference>
<keyword evidence="4 9" id="KW-0378">Hydrolase</keyword>
<keyword evidence="7" id="KW-0119">Carbohydrate metabolism</keyword>
<evidence type="ECO:0000256" key="8">
    <source>
        <dbReference type="SAM" id="SignalP"/>
    </source>
</evidence>
<accession>A0ABT3JSJ1</accession>
<dbReference type="PRINTS" id="PR00735">
    <property type="entry name" value="GLHYDRLASE8"/>
</dbReference>
<comment type="similarity">
    <text evidence="2">Belongs to the glycosyl hydrolase 8 (cellulase D) family.</text>
</comment>
<evidence type="ECO:0000313" key="10">
    <source>
        <dbReference type="Proteomes" id="UP001209922"/>
    </source>
</evidence>
<dbReference type="InterPro" id="IPR006311">
    <property type="entry name" value="TAT_signal"/>
</dbReference>
<evidence type="ECO:0000256" key="4">
    <source>
        <dbReference type="ARBA" id="ARBA00022801"/>
    </source>
</evidence>
<reference evidence="9 10" key="1">
    <citation type="submission" date="2022-10" db="EMBL/GenBank/DDBJ databases">
        <title>Xanthomonas sp. H13-6.</title>
        <authorList>
            <person name="Liu X."/>
            <person name="Deng Z."/>
            <person name="Jiang Y."/>
            <person name="Yu T."/>
            <person name="Ai J."/>
        </authorList>
    </citation>
    <scope>NUCLEOTIDE SEQUENCE [LARGE SCALE GENOMIC DNA]</scope>
    <source>
        <strain evidence="9 10">H13-6</strain>
    </source>
</reference>
<evidence type="ECO:0000256" key="3">
    <source>
        <dbReference type="ARBA" id="ARBA00012601"/>
    </source>
</evidence>
<dbReference type="EMBL" id="JAPCHY010000002">
    <property type="protein sequence ID" value="MCW4471464.1"/>
    <property type="molecule type" value="Genomic_DNA"/>
</dbReference>
<dbReference type="PROSITE" id="PS51318">
    <property type="entry name" value="TAT"/>
    <property type="match status" value="1"/>
</dbReference>
<dbReference type="Proteomes" id="UP001209922">
    <property type="component" value="Unassembled WGS sequence"/>
</dbReference>